<sequence length="213" mass="25558">MNPLTVFEAIGHFFYWILYLVNPDFKEEQKIKEIERKEHQQLVSKIEKRKAQESNKKEFEENRLTKINNNEDLLKICLDDPVFCDNNIILKEKIEEEIKNPDRRKIFEEEWKNTFKSINYGCYCRNETNFNIYPKCPIDDISLDQACKLRHDCLKSENKTWVDSDSCKTDFLSFLERIPYSNKTNLETFSNEDVFIFTANKYKALLKIKNKIN</sequence>
<dbReference type="Proteomes" id="UP000294684">
    <property type="component" value="Unassembled WGS sequence"/>
</dbReference>
<dbReference type="GO" id="GO:0050482">
    <property type="term" value="P:arachidonate secretion"/>
    <property type="evidence" value="ECO:0007669"/>
    <property type="project" value="InterPro"/>
</dbReference>
<dbReference type="RefSeq" id="WP_040917420.1">
    <property type="nucleotide sequence ID" value="NZ_SORO01000007.1"/>
</dbReference>
<feature type="coiled-coil region" evidence="1">
    <location>
        <begin position="36"/>
        <end position="70"/>
    </location>
</feature>
<proteinExistence type="predicted"/>
<dbReference type="GO" id="GO:0004623">
    <property type="term" value="F:phospholipase A2 activity"/>
    <property type="evidence" value="ECO:0007669"/>
    <property type="project" value="InterPro"/>
</dbReference>
<keyword evidence="3" id="KW-1185">Reference proteome</keyword>
<protein>
    <submittedName>
        <fullName evidence="2">Uncharacterized protein</fullName>
    </submittedName>
</protein>
<dbReference type="AlphaFoldDB" id="A0A4R8MPQ4"/>
<comment type="caution">
    <text evidence="2">The sequence shown here is derived from an EMBL/GenBank/DDBJ whole genome shotgun (WGS) entry which is preliminary data.</text>
</comment>
<dbReference type="EMBL" id="SORO01000007">
    <property type="protein sequence ID" value="TDY66381.1"/>
    <property type="molecule type" value="Genomic_DNA"/>
</dbReference>
<keyword evidence="1" id="KW-0175">Coiled coil</keyword>
<dbReference type="Gene3D" id="1.20.90.10">
    <property type="entry name" value="Phospholipase A2 domain"/>
    <property type="match status" value="1"/>
</dbReference>
<reference evidence="2 3" key="1">
    <citation type="submission" date="2019-03" db="EMBL/GenBank/DDBJ databases">
        <title>Genomic Encyclopedia of Archaeal and Bacterial Type Strains, Phase II (KMG-II): from individual species to whole genera.</title>
        <authorList>
            <person name="Goeker M."/>
        </authorList>
    </citation>
    <scope>NUCLEOTIDE SEQUENCE [LARGE SCALE GENOMIC DNA]</scope>
    <source>
        <strain evidence="2 3">DSM 21537</strain>
    </source>
</reference>
<evidence type="ECO:0000313" key="2">
    <source>
        <dbReference type="EMBL" id="TDY66381.1"/>
    </source>
</evidence>
<accession>A0A4R8MPQ4</accession>
<evidence type="ECO:0000313" key="3">
    <source>
        <dbReference type="Proteomes" id="UP000294684"/>
    </source>
</evidence>
<dbReference type="GeneID" id="79829195"/>
<name>A0A4R8MPQ4_LEPME</name>
<dbReference type="SUPFAM" id="SSF48619">
    <property type="entry name" value="Phospholipase A2, PLA2"/>
    <property type="match status" value="1"/>
</dbReference>
<evidence type="ECO:0000256" key="1">
    <source>
        <dbReference type="SAM" id="Coils"/>
    </source>
</evidence>
<dbReference type="OrthoDB" id="331442at2"/>
<organism evidence="2 3">
    <name type="scientific">Leptospira meyeri</name>
    <dbReference type="NCBI Taxonomy" id="29508"/>
    <lineage>
        <taxon>Bacteria</taxon>
        <taxon>Pseudomonadati</taxon>
        <taxon>Spirochaetota</taxon>
        <taxon>Spirochaetia</taxon>
        <taxon>Leptospirales</taxon>
        <taxon>Leptospiraceae</taxon>
        <taxon>Leptospira</taxon>
    </lineage>
</organism>
<dbReference type="GO" id="GO:0006644">
    <property type="term" value="P:phospholipid metabolic process"/>
    <property type="evidence" value="ECO:0007669"/>
    <property type="project" value="InterPro"/>
</dbReference>
<gene>
    <name evidence="2" type="ORF">CLV96_3951</name>
</gene>
<dbReference type="InterPro" id="IPR036444">
    <property type="entry name" value="PLipase_A2_dom_sf"/>
</dbReference>